<evidence type="ECO:0000256" key="4">
    <source>
        <dbReference type="ARBA" id="ARBA00022618"/>
    </source>
</evidence>
<dbReference type="GO" id="GO:0032153">
    <property type="term" value="C:cell division site"/>
    <property type="evidence" value="ECO:0007669"/>
    <property type="project" value="TreeGrafter"/>
</dbReference>
<dbReference type="PANTHER" id="PTHR34981:SF1">
    <property type="entry name" value="CELL DIVISION PROTEIN ZAPA"/>
    <property type="match status" value="1"/>
</dbReference>
<evidence type="ECO:0000256" key="1">
    <source>
        <dbReference type="ARBA" id="ARBA00004496"/>
    </source>
</evidence>
<keyword evidence="4 11" id="KW-0132">Cell division</keyword>
<protein>
    <recommendedName>
        <fullName evidence="2">Cell division protein ZapA</fullName>
    </recommendedName>
    <alternativeName>
        <fullName evidence="9">Z ring-associated protein ZapA</fullName>
    </alternativeName>
</protein>
<dbReference type="GO" id="GO:0043093">
    <property type="term" value="P:FtsZ-dependent cytokinesis"/>
    <property type="evidence" value="ECO:0007669"/>
    <property type="project" value="TreeGrafter"/>
</dbReference>
<dbReference type="GO" id="GO:0000921">
    <property type="term" value="P:septin ring assembly"/>
    <property type="evidence" value="ECO:0007669"/>
    <property type="project" value="TreeGrafter"/>
</dbReference>
<dbReference type="InterPro" id="IPR053712">
    <property type="entry name" value="Bac_CellDiv_Activator"/>
</dbReference>
<dbReference type="Pfam" id="PF05164">
    <property type="entry name" value="ZapA"/>
    <property type="match status" value="1"/>
</dbReference>
<comment type="function">
    <text evidence="7">Activator of cell division through the inhibition of FtsZ GTPase activity, therefore promoting FtsZ assembly into bundles of protofilaments necessary for the formation of the division Z ring. It is recruited early at mid-cell but it is not essential for cell division.</text>
</comment>
<gene>
    <name evidence="11" type="ORF">SAMN02745207_03729</name>
</gene>
<keyword evidence="10" id="KW-0175">Coiled coil</keyword>
<dbReference type="RefSeq" id="WP_073340544.1">
    <property type="nucleotide sequence ID" value="NZ_FQXM01000031.1"/>
</dbReference>
<dbReference type="SUPFAM" id="SSF102829">
    <property type="entry name" value="Cell division protein ZapA-like"/>
    <property type="match status" value="1"/>
</dbReference>
<dbReference type="GO" id="GO:0030428">
    <property type="term" value="C:cell septum"/>
    <property type="evidence" value="ECO:0007669"/>
    <property type="project" value="TreeGrafter"/>
</dbReference>
<accession>A0A1M5XKG8</accession>
<dbReference type="GO" id="GO:0000917">
    <property type="term" value="P:division septum assembly"/>
    <property type="evidence" value="ECO:0007669"/>
    <property type="project" value="UniProtKB-KW"/>
</dbReference>
<evidence type="ECO:0000256" key="9">
    <source>
        <dbReference type="ARBA" id="ARBA00033158"/>
    </source>
</evidence>
<evidence type="ECO:0000313" key="12">
    <source>
        <dbReference type="Proteomes" id="UP000184447"/>
    </source>
</evidence>
<keyword evidence="6" id="KW-0131">Cell cycle</keyword>
<evidence type="ECO:0000256" key="3">
    <source>
        <dbReference type="ARBA" id="ARBA00022490"/>
    </source>
</evidence>
<dbReference type="InterPro" id="IPR007838">
    <property type="entry name" value="Cell_div_ZapA-like"/>
</dbReference>
<sequence>MNVVTVKINGKEYNLKGEEKTEYLHSVASYVDQKIKKIMEFNSILSTTEAAVLTTLNVTDELFKIEKSNEALESKVNDINISYKELQNQFEDLKKYILSLENYNAELQVKLDANEASKLLKRGEEENKQLSDQLDLIKNRVTEETLLKTNFQKENKELKFQLQSSKYKIMDLQNKLIEYQIDLAKTKRKENPLLTLDEAK</sequence>
<dbReference type="InterPro" id="IPR036192">
    <property type="entry name" value="Cell_div_ZapA-like_sf"/>
</dbReference>
<keyword evidence="5" id="KW-0717">Septation</keyword>
<evidence type="ECO:0000256" key="6">
    <source>
        <dbReference type="ARBA" id="ARBA00023306"/>
    </source>
</evidence>
<dbReference type="PANTHER" id="PTHR34981">
    <property type="entry name" value="CELL DIVISION PROTEIN ZAPA"/>
    <property type="match status" value="1"/>
</dbReference>
<name>A0A1M5XKG8_9CLOT</name>
<evidence type="ECO:0000256" key="5">
    <source>
        <dbReference type="ARBA" id="ARBA00023210"/>
    </source>
</evidence>
<evidence type="ECO:0000256" key="2">
    <source>
        <dbReference type="ARBA" id="ARBA00015195"/>
    </source>
</evidence>
<reference evidence="11 12" key="1">
    <citation type="submission" date="2016-11" db="EMBL/GenBank/DDBJ databases">
        <authorList>
            <person name="Jaros S."/>
            <person name="Januszkiewicz K."/>
            <person name="Wedrychowicz H."/>
        </authorList>
    </citation>
    <scope>NUCLEOTIDE SEQUENCE [LARGE SCALE GENOMIC DNA]</scope>
    <source>
        <strain evidence="11 12">DSM 8605</strain>
    </source>
</reference>
<evidence type="ECO:0000256" key="8">
    <source>
        <dbReference type="ARBA" id="ARBA00026068"/>
    </source>
</evidence>
<organism evidence="11 12">
    <name type="scientific">Clostridium grantii DSM 8605</name>
    <dbReference type="NCBI Taxonomy" id="1121316"/>
    <lineage>
        <taxon>Bacteria</taxon>
        <taxon>Bacillati</taxon>
        <taxon>Bacillota</taxon>
        <taxon>Clostridia</taxon>
        <taxon>Eubacteriales</taxon>
        <taxon>Clostridiaceae</taxon>
        <taxon>Clostridium</taxon>
    </lineage>
</organism>
<comment type="subcellular location">
    <subcellularLocation>
        <location evidence="1">Cytoplasm</location>
    </subcellularLocation>
</comment>
<keyword evidence="12" id="KW-1185">Reference proteome</keyword>
<dbReference type="AlphaFoldDB" id="A0A1M5XKG8"/>
<comment type="subunit">
    <text evidence="8">Homodimer. Interacts with FtsZ.</text>
</comment>
<dbReference type="GO" id="GO:0005829">
    <property type="term" value="C:cytosol"/>
    <property type="evidence" value="ECO:0007669"/>
    <property type="project" value="TreeGrafter"/>
</dbReference>
<dbReference type="STRING" id="1121316.SAMN02745207_03729"/>
<dbReference type="EMBL" id="FQXM01000031">
    <property type="protein sequence ID" value="SHI00229.1"/>
    <property type="molecule type" value="Genomic_DNA"/>
</dbReference>
<feature type="coiled-coil region" evidence="10">
    <location>
        <begin position="69"/>
        <end position="140"/>
    </location>
</feature>
<dbReference type="Gene3D" id="6.10.250.790">
    <property type="match status" value="1"/>
</dbReference>
<evidence type="ECO:0000256" key="10">
    <source>
        <dbReference type="SAM" id="Coils"/>
    </source>
</evidence>
<evidence type="ECO:0000256" key="7">
    <source>
        <dbReference type="ARBA" id="ARBA00024910"/>
    </source>
</evidence>
<evidence type="ECO:0000313" key="11">
    <source>
        <dbReference type="EMBL" id="SHI00229.1"/>
    </source>
</evidence>
<proteinExistence type="predicted"/>
<dbReference type="Proteomes" id="UP000184447">
    <property type="component" value="Unassembled WGS sequence"/>
</dbReference>
<keyword evidence="3" id="KW-0963">Cytoplasm</keyword>
<dbReference type="OrthoDB" id="1711036at2"/>